<evidence type="ECO:0000256" key="2">
    <source>
        <dbReference type="SAM" id="MobiDB-lite"/>
    </source>
</evidence>
<dbReference type="HOGENOM" id="CLU_029727_0_1_1"/>
<dbReference type="Pfam" id="PF05291">
    <property type="entry name" value="Bystin"/>
    <property type="match status" value="1"/>
</dbReference>
<proteinExistence type="inferred from homology"/>
<comment type="similarity">
    <text evidence="1">Belongs to the bystin family.</text>
</comment>
<reference evidence="3 4" key="1">
    <citation type="submission" date="2014-04" db="EMBL/GenBank/DDBJ databases">
        <authorList>
            <consortium name="DOE Joint Genome Institute"/>
            <person name="Kuo A."/>
            <person name="Zuccaro A."/>
            <person name="Kohler A."/>
            <person name="Nagy L.G."/>
            <person name="Floudas D."/>
            <person name="Copeland A."/>
            <person name="Barry K.W."/>
            <person name="Cichocki N."/>
            <person name="Veneault-Fourrey C."/>
            <person name="LaButti K."/>
            <person name="Lindquist E.A."/>
            <person name="Lipzen A."/>
            <person name="Lundell T."/>
            <person name="Morin E."/>
            <person name="Murat C."/>
            <person name="Sun H."/>
            <person name="Tunlid A."/>
            <person name="Henrissat B."/>
            <person name="Grigoriev I.V."/>
            <person name="Hibbett D.S."/>
            <person name="Martin F."/>
            <person name="Nordberg H.P."/>
            <person name="Cantor M.N."/>
            <person name="Hua S.X."/>
        </authorList>
    </citation>
    <scope>NUCLEOTIDE SEQUENCE [LARGE SCALE GENOMIC DNA]</scope>
    <source>
        <strain evidence="3 4">MAFF 305830</strain>
    </source>
</reference>
<feature type="compositionally biased region" description="Basic and acidic residues" evidence="2">
    <location>
        <begin position="86"/>
        <end position="101"/>
    </location>
</feature>
<dbReference type="AlphaFoldDB" id="A0A0C2WFN6"/>
<feature type="region of interest" description="Disordered" evidence="2">
    <location>
        <begin position="86"/>
        <end position="115"/>
    </location>
</feature>
<dbReference type="InterPro" id="IPR007955">
    <property type="entry name" value="Bystin"/>
</dbReference>
<accession>A0A0C2WFN6</accession>
<feature type="region of interest" description="Disordered" evidence="2">
    <location>
        <begin position="1"/>
        <end position="60"/>
    </location>
</feature>
<feature type="region of interest" description="Disordered" evidence="2">
    <location>
        <begin position="162"/>
        <end position="191"/>
    </location>
</feature>
<dbReference type="PANTHER" id="PTHR12821:SF0">
    <property type="entry name" value="BYSTIN"/>
    <property type="match status" value="1"/>
</dbReference>
<organism evidence="3 4">
    <name type="scientific">Serendipita vermifera MAFF 305830</name>
    <dbReference type="NCBI Taxonomy" id="933852"/>
    <lineage>
        <taxon>Eukaryota</taxon>
        <taxon>Fungi</taxon>
        <taxon>Dikarya</taxon>
        <taxon>Basidiomycota</taxon>
        <taxon>Agaricomycotina</taxon>
        <taxon>Agaricomycetes</taxon>
        <taxon>Sebacinales</taxon>
        <taxon>Serendipitaceae</taxon>
        <taxon>Serendipita</taxon>
    </lineage>
</organism>
<dbReference type="Proteomes" id="UP000054097">
    <property type="component" value="Unassembled WGS sequence"/>
</dbReference>
<feature type="compositionally biased region" description="Basic and acidic residues" evidence="2">
    <location>
        <begin position="12"/>
        <end position="28"/>
    </location>
</feature>
<reference evidence="4" key="2">
    <citation type="submission" date="2015-01" db="EMBL/GenBank/DDBJ databases">
        <title>Evolutionary Origins and Diversification of the Mycorrhizal Mutualists.</title>
        <authorList>
            <consortium name="DOE Joint Genome Institute"/>
            <consortium name="Mycorrhizal Genomics Consortium"/>
            <person name="Kohler A."/>
            <person name="Kuo A."/>
            <person name="Nagy L.G."/>
            <person name="Floudas D."/>
            <person name="Copeland A."/>
            <person name="Barry K.W."/>
            <person name="Cichocki N."/>
            <person name="Veneault-Fourrey C."/>
            <person name="LaButti K."/>
            <person name="Lindquist E.A."/>
            <person name="Lipzen A."/>
            <person name="Lundell T."/>
            <person name="Morin E."/>
            <person name="Murat C."/>
            <person name="Riley R."/>
            <person name="Ohm R."/>
            <person name="Sun H."/>
            <person name="Tunlid A."/>
            <person name="Henrissat B."/>
            <person name="Grigoriev I.V."/>
            <person name="Hibbett D.S."/>
            <person name="Martin F."/>
        </authorList>
    </citation>
    <scope>NUCLEOTIDE SEQUENCE [LARGE SCALE GENOMIC DNA]</scope>
    <source>
        <strain evidence="4">MAFF 305830</strain>
    </source>
</reference>
<dbReference type="PANTHER" id="PTHR12821">
    <property type="entry name" value="BYSTIN"/>
    <property type="match status" value="1"/>
</dbReference>
<dbReference type="GO" id="GO:0005737">
    <property type="term" value="C:cytoplasm"/>
    <property type="evidence" value="ECO:0007669"/>
    <property type="project" value="TreeGrafter"/>
</dbReference>
<feature type="compositionally biased region" description="Basic and acidic residues" evidence="2">
    <location>
        <begin position="171"/>
        <end position="185"/>
    </location>
</feature>
<evidence type="ECO:0000313" key="4">
    <source>
        <dbReference type="Proteomes" id="UP000054097"/>
    </source>
</evidence>
<evidence type="ECO:0000256" key="1">
    <source>
        <dbReference type="ARBA" id="ARBA00007114"/>
    </source>
</evidence>
<name>A0A0C2WFN6_SERVB</name>
<dbReference type="EMBL" id="KN824316">
    <property type="protein sequence ID" value="KIM25223.1"/>
    <property type="molecule type" value="Genomic_DNA"/>
</dbReference>
<dbReference type="GO" id="GO:0030515">
    <property type="term" value="F:snoRNA binding"/>
    <property type="evidence" value="ECO:0007669"/>
    <property type="project" value="TreeGrafter"/>
</dbReference>
<evidence type="ECO:0000313" key="3">
    <source>
        <dbReference type="EMBL" id="KIM25223.1"/>
    </source>
</evidence>
<dbReference type="OrthoDB" id="2192561at2759"/>
<protein>
    <submittedName>
        <fullName evidence="3">Uncharacterized protein</fullName>
    </submittedName>
</protein>
<keyword evidence="4" id="KW-1185">Reference proteome</keyword>
<dbReference type="GO" id="GO:0006364">
    <property type="term" value="P:rRNA processing"/>
    <property type="evidence" value="ECO:0007669"/>
    <property type="project" value="TreeGrafter"/>
</dbReference>
<gene>
    <name evidence="3" type="ORF">M408DRAFT_331327</name>
</gene>
<dbReference type="GO" id="GO:0030688">
    <property type="term" value="C:preribosome, small subunit precursor"/>
    <property type="evidence" value="ECO:0007669"/>
    <property type="project" value="TreeGrafter"/>
</dbReference>
<feature type="compositionally biased region" description="Acidic residues" evidence="2">
    <location>
        <begin position="103"/>
        <end position="115"/>
    </location>
</feature>
<sequence>MPRTSKNAIGKPRHDPLHVEIDADEQIKKYGNVTRPGKRKSNKKNDNEEEETLLDSKTSRKILQLARDQQEELELKEELEIRGSEVKRIKEVPRYRERAPLDSESDDDLPQDANSDVDEYEEIEIDEADLNALDKFLPSDATERKTLAEIILEKLQDAEDIAEEQQPSKKVQFDSHVKPARDPSKPLDPTAGLDPKVVEVYTKLGVFLSRYRSSSLPKAFKIIPSLPNWARILAITRPENWSPHAMRAATRILVSNLKPAQCRVFLEGVLLPAVRADIAEHGKLNVHYFEALKKGVYKPGAFFKGILFPLCEGGCTLKEAAIVGSVLSRVSVPILHSAAALLRLSRMEYSGPNSLFIRILLDKKYALPYKVVDGLVEHFIILSNTYKGRRDRGQSEKLPVLWHQSLLVFAQRYAADITPEQKDALLDVIRANPHDQISPEVRRELVNSVARGEPREAMDVDMQL</sequence>
<dbReference type="GO" id="GO:0005730">
    <property type="term" value="C:nucleolus"/>
    <property type="evidence" value="ECO:0007669"/>
    <property type="project" value="TreeGrafter"/>
</dbReference>
<dbReference type="STRING" id="933852.A0A0C2WFN6"/>